<evidence type="ECO:0000313" key="2">
    <source>
        <dbReference type="Proteomes" id="UP000593567"/>
    </source>
</evidence>
<dbReference type="Proteomes" id="UP000593567">
    <property type="component" value="Unassembled WGS sequence"/>
</dbReference>
<dbReference type="AlphaFoldDB" id="A0A7J7IU99"/>
<sequence length="70" mass="8625">MYNTLHLLNAFRYYKIYFLISTTIYNTFTNHNTCLKLRTEPSKILLENQNIVSYLKLYYITYYIVYYINT</sequence>
<evidence type="ECO:0000313" key="1">
    <source>
        <dbReference type="EMBL" id="KAF6017513.1"/>
    </source>
</evidence>
<dbReference type="EMBL" id="VXIV02003385">
    <property type="protein sequence ID" value="KAF6017513.1"/>
    <property type="molecule type" value="Genomic_DNA"/>
</dbReference>
<keyword evidence="2" id="KW-1185">Reference proteome</keyword>
<gene>
    <name evidence="1" type="ORF">EB796_024179</name>
</gene>
<name>A0A7J7IU99_BUGNE</name>
<protein>
    <submittedName>
        <fullName evidence="1">Uncharacterized protein</fullName>
    </submittedName>
</protein>
<organism evidence="1 2">
    <name type="scientific">Bugula neritina</name>
    <name type="common">Brown bryozoan</name>
    <name type="synonym">Sertularia neritina</name>
    <dbReference type="NCBI Taxonomy" id="10212"/>
    <lineage>
        <taxon>Eukaryota</taxon>
        <taxon>Metazoa</taxon>
        <taxon>Spiralia</taxon>
        <taxon>Lophotrochozoa</taxon>
        <taxon>Bryozoa</taxon>
        <taxon>Gymnolaemata</taxon>
        <taxon>Cheilostomatida</taxon>
        <taxon>Flustrina</taxon>
        <taxon>Buguloidea</taxon>
        <taxon>Bugulidae</taxon>
        <taxon>Bugula</taxon>
    </lineage>
</organism>
<reference evidence="1" key="1">
    <citation type="submission" date="2020-06" db="EMBL/GenBank/DDBJ databases">
        <title>Draft genome of Bugula neritina, a colonial animal packing powerful symbionts and potential medicines.</title>
        <authorList>
            <person name="Rayko M."/>
        </authorList>
    </citation>
    <scope>NUCLEOTIDE SEQUENCE [LARGE SCALE GENOMIC DNA]</scope>
    <source>
        <strain evidence="1">Kwan_BN1</strain>
    </source>
</reference>
<comment type="caution">
    <text evidence="1">The sequence shown here is derived from an EMBL/GenBank/DDBJ whole genome shotgun (WGS) entry which is preliminary data.</text>
</comment>
<accession>A0A7J7IU99</accession>
<proteinExistence type="predicted"/>